<feature type="compositionally biased region" description="Low complexity" evidence="1">
    <location>
        <begin position="18"/>
        <end position="37"/>
    </location>
</feature>
<dbReference type="Proteomes" id="UP000224567">
    <property type="component" value="Unassembled WGS sequence"/>
</dbReference>
<feature type="region of interest" description="Disordered" evidence="1">
    <location>
        <begin position="214"/>
        <end position="233"/>
    </location>
</feature>
<gene>
    <name evidence="2" type="ORF">CQW23_11499</name>
</gene>
<evidence type="ECO:0000256" key="1">
    <source>
        <dbReference type="SAM" id="MobiDB-lite"/>
    </source>
</evidence>
<evidence type="ECO:0000313" key="2">
    <source>
        <dbReference type="EMBL" id="PHT47291.1"/>
    </source>
</evidence>
<name>A0A2G2WQ17_CAPBA</name>
<dbReference type="AlphaFoldDB" id="A0A2G2WQ17"/>
<organism evidence="2 3">
    <name type="scientific">Capsicum baccatum</name>
    <name type="common">Peruvian pepper</name>
    <dbReference type="NCBI Taxonomy" id="33114"/>
    <lineage>
        <taxon>Eukaryota</taxon>
        <taxon>Viridiplantae</taxon>
        <taxon>Streptophyta</taxon>
        <taxon>Embryophyta</taxon>
        <taxon>Tracheophyta</taxon>
        <taxon>Spermatophyta</taxon>
        <taxon>Magnoliopsida</taxon>
        <taxon>eudicotyledons</taxon>
        <taxon>Gunneridae</taxon>
        <taxon>Pentapetalae</taxon>
        <taxon>asterids</taxon>
        <taxon>lamiids</taxon>
        <taxon>Solanales</taxon>
        <taxon>Solanaceae</taxon>
        <taxon>Solanoideae</taxon>
        <taxon>Capsiceae</taxon>
        <taxon>Capsicum</taxon>
    </lineage>
</organism>
<reference evidence="3" key="2">
    <citation type="journal article" date="2017" name="J. Anim. Genet.">
        <title>Multiple reference genome sequences of hot pepper reveal the massive evolution of plant disease resistance genes by retroduplication.</title>
        <authorList>
            <person name="Kim S."/>
            <person name="Park J."/>
            <person name="Yeom S.-I."/>
            <person name="Kim Y.-M."/>
            <person name="Seo E."/>
            <person name="Kim K.-T."/>
            <person name="Kim M.-S."/>
            <person name="Lee J.M."/>
            <person name="Cheong K."/>
            <person name="Shin H.-S."/>
            <person name="Kim S.-B."/>
            <person name="Han K."/>
            <person name="Lee J."/>
            <person name="Park M."/>
            <person name="Lee H.-A."/>
            <person name="Lee H.-Y."/>
            <person name="Lee Y."/>
            <person name="Oh S."/>
            <person name="Lee J.H."/>
            <person name="Choi E."/>
            <person name="Choi E."/>
            <person name="Lee S.E."/>
            <person name="Jeon J."/>
            <person name="Kim H."/>
            <person name="Choi G."/>
            <person name="Song H."/>
            <person name="Lee J."/>
            <person name="Lee S.-C."/>
            <person name="Kwon J.-K."/>
            <person name="Lee H.-Y."/>
            <person name="Koo N."/>
            <person name="Hong Y."/>
            <person name="Kim R.W."/>
            <person name="Kang W.-H."/>
            <person name="Huh J.H."/>
            <person name="Kang B.-C."/>
            <person name="Yang T.-J."/>
            <person name="Lee Y.-H."/>
            <person name="Bennetzen J.L."/>
            <person name="Choi D."/>
        </authorList>
    </citation>
    <scope>NUCLEOTIDE SEQUENCE [LARGE SCALE GENOMIC DNA]</scope>
    <source>
        <strain evidence="3">cv. PBC81</strain>
    </source>
</reference>
<protein>
    <submittedName>
        <fullName evidence="2">Uncharacterized protein</fullName>
    </submittedName>
</protein>
<feature type="compositionally biased region" description="Basic residues" evidence="1">
    <location>
        <begin position="163"/>
        <end position="173"/>
    </location>
</feature>
<reference evidence="2 3" key="1">
    <citation type="journal article" date="2017" name="Genome Biol.">
        <title>New reference genome sequences of hot pepper reveal the massive evolution of plant disease-resistance genes by retroduplication.</title>
        <authorList>
            <person name="Kim S."/>
            <person name="Park J."/>
            <person name="Yeom S.I."/>
            <person name="Kim Y.M."/>
            <person name="Seo E."/>
            <person name="Kim K.T."/>
            <person name="Kim M.S."/>
            <person name="Lee J.M."/>
            <person name="Cheong K."/>
            <person name="Shin H.S."/>
            <person name="Kim S.B."/>
            <person name="Han K."/>
            <person name="Lee J."/>
            <person name="Park M."/>
            <person name="Lee H.A."/>
            <person name="Lee H.Y."/>
            <person name="Lee Y."/>
            <person name="Oh S."/>
            <person name="Lee J.H."/>
            <person name="Choi E."/>
            <person name="Choi E."/>
            <person name="Lee S.E."/>
            <person name="Jeon J."/>
            <person name="Kim H."/>
            <person name="Choi G."/>
            <person name="Song H."/>
            <person name="Lee J."/>
            <person name="Lee S.C."/>
            <person name="Kwon J.K."/>
            <person name="Lee H.Y."/>
            <person name="Koo N."/>
            <person name="Hong Y."/>
            <person name="Kim R.W."/>
            <person name="Kang W.H."/>
            <person name="Huh J.H."/>
            <person name="Kang B.C."/>
            <person name="Yang T.J."/>
            <person name="Lee Y.H."/>
            <person name="Bennetzen J.L."/>
            <person name="Choi D."/>
        </authorList>
    </citation>
    <scope>NUCLEOTIDE SEQUENCE [LARGE SCALE GENOMIC DNA]</scope>
    <source>
        <strain evidence="3">cv. PBC81</strain>
    </source>
</reference>
<dbReference type="OrthoDB" id="1739339at2759"/>
<proteinExistence type="predicted"/>
<keyword evidence="3" id="KW-1185">Reference proteome</keyword>
<sequence length="233" mass="26378">MAHSEFSSSTTRQRRHTTPVVVSQQPSSSFSMSMSSSYNLNRARNPTPASPFASDNDRSWQGELSWQFDTTGWRDNRDLSAALSPWTATDASFTSAANDSRIFRRSANDYYLSRRTDGVFQNFINPSYDHSYSGLQPSGRLELQSFDSRANENSYTSRSHVSREHKGKPRKSPRLTTITEGTSAGKSGPLAVKDELQSIDYDRIEDVESHFQVDRRDTDPCHQQTVKLRDHVV</sequence>
<dbReference type="EMBL" id="MLFT02000005">
    <property type="protein sequence ID" value="PHT47291.1"/>
    <property type="molecule type" value="Genomic_DNA"/>
</dbReference>
<feature type="compositionally biased region" description="Polar residues" evidence="1">
    <location>
        <begin position="174"/>
        <end position="185"/>
    </location>
</feature>
<accession>A0A2G2WQ17</accession>
<feature type="region of interest" description="Disordered" evidence="1">
    <location>
        <begin position="1"/>
        <end position="56"/>
    </location>
</feature>
<feature type="region of interest" description="Disordered" evidence="1">
    <location>
        <begin position="149"/>
        <end position="190"/>
    </location>
</feature>
<feature type="compositionally biased region" description="Polar residues" evidence="1">
    <location>
        <begin position="149"/>
        <end position="159"/>
    </location>
</feature>
<comment type="caution">
    <text evidence="2">The sequence shown here is derived from an EMBL/GenBank/DDBJ whole genome shotgun (WGS) entry which is preliminary data.</text>
</comment>
<evidence type="ECO:0000313" key="3">
    <source>
        <dbReference type="Proteomes" id="UP000224567"/>
    </source>
</evidence>